<sequence length="74" mass="8800">MEFTDEEIKKVIEHFRKEYPEQLTKRQAFEVKLKVDKYIDLKEKQKKEKPGGMPSAQEIMINELIKEGSSPFKN</sequence>
<proteinExistence type="predicted"/>
<accession>A0A0F9IK16</accession>
<evidence type="ECO:0000313" key="1">
    <source>
        <dbReference type="EMBL" id="KKM27897.1"/>
    </source>
</evidence>
<organism evidence="1">
    <name type="scientific">marine sediment metagenome</name>
    <dbReference type="NCBI Taxonomy" id="412755"/>
    <lineage>
        <taxon>unclassified sequences</taxon>
        <taxon>metagenomes</taxon>
        <taxon>ecological metagenomes</taxon>
    </lineage>
</organism>
<dbReference type="AlphaFoldDB" id="A0A0F9IK16"/>
<comment type="caution">
    <text evidence="1">The sequence shown here is derived from an EMBL/GenBank/DDBJ whole genome shotgun (WGS) entry which is preliminary data.</text>
</comment>
<dbReference type="EMBL" id="LAZR01012236">
    <property type="protein sequence ID" value="KKM27897.1"/>
    <property type="molecule type" value="Genomic_DNA"/>
</dbReference>
<gene>
    <name evidence="1" type="ORF">LCGC14_1570150</name>
</gene>
<name>A0A0F9IK16_9ZZZZ</name>
<protein>
    <submittedName>
        <fullName evidence="1">Uncharacterized protein</fullName>
    </submittedName>
</protein>
<reference evidence="1" key="1">
    <citation type="journal article" date="2015" name="Nature">
        <title>Complex archaea that bridge the gap between prokaryotes and eukaryotes.</title>
        <authorList>
            <person name="Spang A."/>
            <person name="Saw J.H."/>
            <person name="Jorgensen S.L."/>
            <person name="Zaremba-Niedzwiedzka K."/>
            <person name="Martijn J."/>
            <person name="Lind A.E."/>
            <person name="van Eijk R."/>
            <person name="Schleper C."/>
            <person name="Guy L."/>
            <person name="Ettema T.J."/>
        </authorList>
    </citation>
    <scope>NUCLEOTIDE SEQUENCE</scope>
</reference>